<feature type="compositionally biased region" description="Acidic residues" evidence="1">
    <location>
        <begin position="67"/>
        <end position="78"/>
    </location>
</feature>
<keyword evidence="4" id="KW-1185">Reference proteome</keyword>
<gene>
    <name evidence="3" type="ORF">FJT64_017335</name>
</gene>
<dbReference type="EMBL" id="VIIS01000208">
    <property type="protein sequence ID" value="KAF0311877.1"/>
    <property type="molecule type" value="Genomic_DNA"/>
</dbReference>
<feature type="region of interest" description="Disordered" evidence="1">
    <location>
        <begin position="50"/>
        <end position="78"/>
    </location>
</feature>
<feature type="chain" id="PRO_5025521008" evidence="2">
    <location>
        <begin position="18"/>
        <end position="78"/>
    </location>
</feature>
<evidence type="ECO:0000313" key="4">
    <source>
        <dbReference type="Proteomes" id="UP000440578"/>
    </source>
</evidence>
<organism evidence="3 4">
    <name type="scientific">Amphibalanus amphitrite</name>
    <name type="common">Striped barnacle</name>
    <name type="synonym">Balanus amphitrite</name>
    <dbReference type="NCBI Taxonomy" id="1232801"/>
    <lineage>
        <taxon>Eukaryota</taxon>
        <taxon>Metazoa</taxon>
        <taxon>Ecdysozoa</taxon>
        <taxon>Arthropoda</taxon>
        <taxon>Crustacea</taxon>
        <taxon>Multicrustacea</taxon>
        <taxon>Cirripedia</taxon>
        <taxon>Thoracica</taxon>
        <taxon>Thoracicalcarea</taxon>
        <taxon>Balanomorpha</taxon>
        <taxon>Balanoidea</taxon>
        <taxon>Balanidae</taxon>
        <taxon>Amphibalaninae</taxon>
        <taxon>Amphibalanus</taxon>
    </lineage>
</organism>
<reference evidence="3 4" key="1">
    <citation type="submission" date="2019-07" db="EMBL/GenBank/DDBJ databases">
        <title>Draft genome assembly of a fouling barnacle, Amphibalanus amphitrite (Darwin, 1854): The first reference genome for Thecostraca.</title>
        <authorList>
            <person name="Kim W."/>
        </authorList>
    </citation>
    <scope>NUCLEOTIDE SEQUENCE [LARGE SCALE GENOMIC DNA]</scope>
    <source>
        <strain evidence="3">SNU_AA5</strain>
        <tissue evidence="3">Soma without cirri and trophi</tissue>
    </source>
</reference>
<accession>A0A6A4WXQ3</accession>
<evidence type="ECO:0000313" key="3">
    <source>
        <dbReference type="EMBL" id="KAF0311877.1"/>
    </source>
</evidence>
<dbReference type="Proteomes" id="UP000440578">
    <property type="component" value="Unassembled WGS sequence"/>
</dbReference>
<dbReference type="AlphaFoldDB" id="A0A6A4WXQ3"/>
<sequence length="78" mass="8653">MAAMVLAALALLGGASAQYDVDDAGDYEDDFLNQLQQDYALRAAHLRDGSRDVDYERSPPFGRGDYIDEVYDDESDDD</sequence>
<evidence type="ECO:0000256" key="2">
    <source>
        <dbReference type="SAM" id="SignalP"/>
    </source>
</evidence>
<keyword evidence="2" id="KW-0732">Signal</keyword>
<proteinExistence type="predicted"/>
<evidence type="ECO:0000256" key="1">
    <source>
        <dbReference type="SAM" id="MobiDB-lite"/>
    </source>
</evidence>
<protein>
    <submittedName>
        <fullName evidence="3">Uncharacterized protein</fullName>
    </submittedName>
</protein>
<feature type="signal peptide" evidence="2">
    <location>
        <begin position="1"/>
        <end position="17"/>
    </location>
</feature>
<comment type="caution">
    <text evidence="3">The sequence shown here is derived from an EMBL/GenBank/DDBJ whole genome shotgun (WGS) entry which is preliminary data.</text>
</comment>
<name>A0A6A4WXQ3_AMPAM</name>